<dbReference type="PROSITE" id="PS50850">
    <property type="entry name" value="MFS"/>
    <property type="match status" value="1"/>
</dbReference>
<accession>A0A9P7ZG22</accession>
<feature type="compositionally biased region" description="Low complexity" evidence="6">
    <location>
        <begin position="1"/>
        <end position="13"/>
    </location>
</feature>
<gene>
    <name evidence="9" type="ORF">F5Z01DRAFT_290060</name>
</gene>
<dbReference type="OrthoDB" id="419616at2759"/>
<feature type="transmembrane region" description="Helical" evidence="7">
    <location>
        <begin position="321"/>
        <end position="340"/>
    </location>
</feature>
<evidence type="ECO:0000256" key="6">
    <source>
        <dbReference type="SAM" id="MobiDB-lite"/>
    </source>
</evidence>
<dbReference type="EMBL" id="MU251269">
    <property type="protein sequence ID" value="KAG9251276.1"/>
    <property type="molecule type" value="Genomic_DNA"/>
</dbReference>
<dbReference type="PRINTS" id="PR01035">
    <property type="entry name" value="TCRTETA"/>
</dbReference>
<evidence type="ECO:0000256" key="5">
    <source>
        <dbReference type="ARBA" id="ARBA00023136"/>
    </source>
</evidence>
<keyword evidence="2" id="KW-0813">Transport</keyword>
<feature type="transmembrane region" description="Helical" evidence="7">
    <location>
        <begin position="386"/>
        <end position="408"/>
    </location>
</feature>
<evidence type="ECO:0000256" key="7">
    <source>
        <dbReference type="SAM" id="Phobius"/>
    </source>
</evidence>
<evidence type="ECO:0000256" key="4">
    <source>
        <dbReference type="ARBA" id="ARBA00022989"/>
    </source>
</evidence>
<feature type="transmembrane region" description="Helical" evidence="7">
    <location>
        <begin position="280"/>
        <end position="301"/>
    </location>
</feature>
<keyword evidence="3 7" id="KW-0812">Transmembrane</keyword>
<dbReference type="PANTHER" id="PTHR23504:SF3">
    <property type="entry name" value="MAJOR FACILITATOR SUPERFAMILY (MFS) PROFILE DOMAIN-CONTAINING PROTEIN"/>
    <property type="match status" value="1"/>
</dbReference>
<proteinExistence type="predicted"/>
<feature type="domain" description="Major facilitator superfamily (MFS) profile" evidence="8">
    <location>
        <begin position="47"/>
        <end position="482"/>
    </location>
</feature>
<keyword evidence="10" id="KW-1185">Reference proteome</keyword>
<feature type="transmembrane region" description="Helical" evidence="7">
    <location>
        <begin position="86"/>
        <end position="106"/>
    </location>
</feature>
<feature type="transmembrane region" description="Helical" evidence="7">
    <location>
        <begin position="219"/>
        <end position="241"/>
    </location>
</feature>
<dbReference type="SUPFAM" id="SSF103473">
    <property type="entry name" value="MFS general substrate transporter"/>
    <property type="match status" value="1"/>
</dbReference>
<keyword evidence="4 7" id="KW-1133">Transmembrane helix</keyword>
<feature type="transmembrane region" description="Helical" evidence="7">
    <location>
        <begin position="118"/>
        <end position="137"/>
    </location>
</feature>
<evidence type="ECO:0000256" key="1">
    <source>
        <dbReference type="ARBA" id="ARBA00004141"/>
    </source>
</evidence>
<feature type="compositionally biased region" description="Basic and acidic residues" evidence="6">
    <location>
        <begin position="27"/>
        <end position="39"/>
    </location>
</feature>
<dbReference type="InterPro" id="IPR020846">
    <property type="entry name" value="MFS_dom"/>
</dbReference>
<dbReference type="Pfam" id="PF07690">
    <property type="entry name" value="MFS_1"/>
    <property type="match status" value="1"/>
</dbReference>
<feature type="transmembrane region" description="Helical" evidence="7">
    <location>
        <begin position="455"/>
        <end position="475"/>
    </location>
</feature>
<sequence>MAPSSIESRSTTEASERSPLLGSGLFPRRDDNSFKDPKSDPPTARLQVLLLCFARLMEPLAFFSIFPYVAEMVQRNGNLPDSDVGFYTGLVESLFSATQAVVLVFWGSWADRVGRKTMLLYSLVGMTIGTALFGMASEIWQMVLFRSVTGLFSGANLIIRTMIGEHCTPETQATFFSWYAVAGNMGLFLGPIIGGALVNPASQYPSIFGGIQFLEDYPYALPGLVVAAINATAALSSLLLLEETLHVNTKTDQPGMSDHPVPEVRSPQLSMRQLLQIPKVASVLYVYGYVMFLAIAFTAMHPVVLYTSVGHGGFGFSTARITMYITAVGATETAWLMFAFPFLQRRAGTKSVLLTCAWAWPLFFGGYVVVNALLRAGGDETTSLAIVVGAVNVVLGPAAFMSFTAVQLAVNEASPSPDVLGKLNSVAEIGFSVIRSIVPGVATAVFAAGVRGNILSGYLAWVVLIAFALGVPLVLRRFPDDMDQPGPVEERCWPDETCWTTCPRSEFGSVRTAGSIRTRSSVCTMNTVSTA</sequence>
<dbReference type="GO" id="GO:0022857">
    <property type="term" value="F:transmembrane transporter activity"/>
    <property type="evidence" value="ECO:0007669"/>
    <property type="project" value="InterPro"/>
</dbReference>
<dbReference type="InterPro" id="IPR011701">
    <property type="entry name" value="MFS"/>
</dbReference>
<feature type="transmembrane region" description="Helical" evidence="7">
    <location>
        <begin position="429"/>
        <end position="449"/>
    </location>
</feature>
<feature type="transmembrane region" description="Helical" evidence="7">
    <location>
        <begin position="175"/>
        <end position="199"/>
    </location>
</feature>
<dbReference type="GeneID" id="70289702"/>
<evidence type="ECO:0000256" key="2">
    <source>
        <dbReference type="ARBA" id="ARBA00022448"/>
    </source>
</evidence>
<dbReference type="Proteomes" id="UP000887229">
    <property type="component" value="Unassembled WGS sequence"/>
</dbReference>
<reference evidence="9" key="1">
    <citation type="journal article" date="2021" name="IMA Fungus">
        <title>Genomic characterization of three marine fungi, including Emericellopsis atlantica sp. nov. with signatures of a generalist lifestyle and marine biomass degradation.</title>
        <authorList>
            <person name="Hagestad O.C."/>
            <person name="Hou L."/>
            <person name="Andersen J.H."/>
            <person name="Hansen E.H."/>
            <person name="Altermark B."/>
            <person name="Li C."/>
            <person name="Kuhnert E."/>
            <person name="Cox R.J."/>
            <person name="Crous P.W."/>
            <person name="Spatafora J.W."/>
            <person name="Lail K."/>
            <person name="Amirebrahimi M."/>
            <person name="Lipzen A."/>
            <person name="Pangilinan J."/>
            <person name="Andreopoulos W."/>
            <person name="Hayes R.D."/>
            <person name="Ng V."/>
            <person name="Grigoriev I.V."/>
            <person name="Jackson S.A."/>
            <person name="Sutton T.D.S."/>
            <person name="Dobson A.D.W."/>
            <person name="Rama T."/>
        </authorList>
    </citation>
    <scope>NUCLEOTIDE SEQUENCE</scope>
    <source>
        <strain evidence="9">TS7</strain>
    </source>
</reference>
<comment type="subcellular location">
    <subcellularLocation>
        <location evidence="1">Membrane</location>
        <topology evidence="1">Multi-pass membrane protein</topology>
    </subcellularLocation>
</comment>
<evidence type="ECO:0000313" key="10">
    <source>
        <dbReference type="Proteomes" id="UP000887229"/>
    </source>
</evidence>
<organism evidence="9 10">
    <name type="scientific">Emericellopsis atlantica</name>
    <dbReference type="NCBI Taxonomy" id="2614577"/>
    <lineage>
        <taxon>Eukaryota</taxon>
        <taxon>Fungi</taxon>
        <taxon>Dikarya</taxon>
        <taxon>Ascomycota</taxon>
        <taxon>Pezizomycotina</taxon>
        <taxon>Sordariomycetes</taxon>
        <taxon>Hypocreomycetidae</taxon>
        <taxon>Hypocreales</taxon>
        <taxon>Bionectriaceae</taxon>
        <taxon>Emericellopsis</taxon>
    </lineage>
</organism>
<dbReference type="InterPro" id="IPR036259">
    <property type="entry name" value="MFS_trans_sf"/>
</dbReference>
<feature type="transmembrane region" description="Helical" evidence="7">
    <location>
        <begin position="143"/>
        <end position="163"/>
    </location>
</feature>
<keyword evidence="5 7" id="KW-0472">Membrane</keyword>
<dbReference type="InterPro" id="IPR001958">
    <property type="entry name" value="Tet-R_TetA/multi-R_MdtG-like"/>
</dbReference>
<feature type="transmembrane region" description="Helical" evidence="7">
    <location>
        <begin position="48"/>
        <end position="66"/>
    </location>
</feature>
<dbReference type="PANTHER" id="PTHR23504">
    <property type="entry name" value="MAJOR FACILITATOR SUPERFAMILY DOMAIN-CONTAINING PROTEIN 10"/>
    <property type="match status" value="1"/>
</dbReference>
<evidence type="ECO:0000313" key="9">
    <source>
        <dbReference type="EMBL" id="KAG9251276.1"/>
    </source>
</evidence>
<comment type="caution">
    <text evidence="9">The sequence shown here is derived from an EMBL/GenBank/DDBJ whole genome shotgun (WGS) entry which is preliminary data.</text>
</comment>
<dbReference type="Gene3D" id="1.20.1250.20">
    <property type="entry name" value="MFS general substrate transporter like domains"/>
    <property type="match status" value="1"/>
</dbReference>
<dbReference type="RefSeq" id="XP_046115200.1">
    <property type="nucleotide sequence ID" value="XM_046258799.1"/>
</dbReference>
<feature type="region of interest" description="Disordered" evidence="6">
    <location>
        <begin position="1"/>
        <end position="41"/>
    </location>
</feature>
<name>A0A9P7ZG22_9HYPO</name>
<evidence type="ECO:0000259" key="8">
    <source>
        <dbReference type="PROSITE" id="PS50850"/>
    </source>
</evidence>
<feature type="transmembrane region" description="Helical" evidence="7">
    <location>
        <begin position="352"/>
        <end position="374"/>
    </location>
</feature>
<protein>
    <submittedName>
        <fullName evidence="9">Multidrug resistance protein mdtG</fullName>
    </submittedName>
</protein>
<dbReference type="AlphaFoldDB" id="A0A9P7ZG22"/>
<dbReference type="GO" id="GO:0016020">
    <property type="term" value="C:membrane"/>
    <property type="evidence" value="ECO:0007669"/>
    <property type="project" value="UniProtKB-SubCell"/>
</dbReference>
<evidence type="ECO:0000256" key="3">
    <source>
        <dbReference type="ARBA" id="ARBA00022692"/>
    </source>
</evidence>